<evidence type="ECO:0000256" key="1">
    <source>
        <dbReference type="SAM" id="Phobius"/>
    </source>
</evidence>
<reference evidence="2" key="1">
    <citation type="journal article" date="2018" name="PLoS Negl. Trop. Dis.">
        <title>An insight into the salivary gland and fat body transcriptome of Panstrongylus lignarius (Hemiptera: Heteroptera), the main vector of Chagas disease in Peru.</title>
        <authorList>
            <person name="Nevoa J.C."/>
            <person name="Mendes M.T."/>
            <person name="da Silva M.V."/>
            <person name="Soares S.C."/>
            <person name="Oliveira C.J.F."/>
            <person name="Ribeiro J.M.C."/>
        </authorList>
    </citation>
    <scope>NUCLEOTIDE SEQUENCE</scope>
</reference>
<dbReference type="AlphaFoldDB" id="A0A224Y3F3"/>
<keyword evidence="1" id="KW-1133">Transmembrane helix</keyword>
<keyword evidence="1" id="KW-0472">Membrane</keyword>
<name>A0A224Y3F3_9HEMI</name>
<organism evidence="2">
    <name type="scientific">Panstrongylus lignarius</name>
    <dbReference type="NCBI Taxonomy" id="156445"/>
    <lineage>
        <taxon>Eukaryota</taxon>
        <taxon>Metazoa</taxon>
        <taxon>Ecdysozoa</taxon>
        <taxon>Arthropoda</taxon>
        <taxon>Hexapoda</taxon>
        <taxon>Insecta</taxon>
        <taxon>Pterygota</taxon>
        <taxon>Neoptera</taxon>
        <taxon>Paraneoptera</taxon>
        <taxon>Hemiptera</taxon>
        <taxon>Heteroptera</taxon>
        <taxon>Panheteroptera</taxon>
        <taxon>Cimicomorpha</taxon>
        <taxon>Reduviidae</taxon>
        <taxon>Triatominae</taxon>
        <taxon>Panstrongylus</taxon>
    </lineage>
</organism>
<keyword evidence="1" id="KW-0812">Transmembrane</keyword>
<sequence>MSYTASVVSGVFSIAECAGGWSVPSVFGAMFPEMWACTLNTSWRNMAICPCVPILLTSLALSNLFGFVGLFYPYYCVQ</sequence>
<proteinExistence type="predicted"/>
<evidence type="ECO:0000313" key="2">
    <source>
        <dbReference type="EMBL" id="JAW15660.1"/>
    </source>
</evidence>
<accession>A0A224Y3F3</accession>
<dbReference type="EMBL" id="GFTR01000766">
    <property type="protein sequence ID" value="JAW15660.1"/>
    <property type="molecule type" value="Transcribed_RNA"/>
</dbReference>
<protein>
    <submittedName>
        <fullName evidence="2">Uncharacterized protein</fullName>
    </submittedName>
</protein>
<feature type="transmembrane region" description="Helical" evidence="1">
    <location>
        <begin position="52"/>
        <end position="75"/>
    </location>
</feature>